<dbReference type="STRING" id="753702.SAMN04488102_1207"/>
<keyword evidence="3 5" id="KW-1133">Transmembrane helix</keyword>
<feature type="transmembrane region" description="Helical" evidence="5">
    <location>
        <begin position="212"/>
        <end position="231"/>
    </location>
</feature>
<feature type="transmembrane region" description="Helical" evidence="5">
    <location>
        <begin position="179"/>
        <end position="200"/>
    </location>
</feature>
<reference evidence="7" key="1">
    <citation type="submission" date="2016-10" db="EMBL/GenBank/DDBJ databases">
        <authorList>
            <person name="Varghese N."/>
            <person name="Submissions S."/>
        </authorList>
    </citation>
    <scope>NUCLEOTIDE SEQUENCE [LARGE SCALE GENOMIC DNA]</scope>
    <source>
        <strain evidence="7">DSM 23664</strain>
    </source>
</reference>
<dbReference type="OrthoDB" id="9781619at2"/>
<protein>
    <submittedName>
        <fullName evidence="6">Predicted Fe2+/Mn2+ transporter, VIT1/CCC1 family</fullName>
    </submittedName>
</protein>
<dbReference type="InterPro" id="IPR008217">
    <property type="entry name" value="Ccc1_fam"/>
</dbReference>
<accession>A0A1I1LBH4</accession>
<evidence type="ECO:0000256" key="5">
    <source>
        <dbReference type="SAM" id="Phobius"/>
    </source>
</evidence>
<dbReference type="RefSeq" id="WP_091531678.1">
    <property type="nucleotide sequence ID" value="NZ_FOLT01000020.1"/>
</dbReference>
<sequence>MADKTKRFEGGEYIKSMVYGGLDGIITTFAVVSGVAGATLAIRIVIILGFSNLLADGFSMAVGDYLSSKSEKEYRTGVEYQTEREVVENYSDAVDRMSQAYQNKGLSEEDAETISNTLAKYDTPFVDQIVNQKYGSDSGVENPIKNATVTFFSFFIFGLIPLLAYVFSSFSSFMMENAFLLASILTGITLFILGALKSRVTQSNWFRSGMEMLLVGGLAAIVAYLVGYLLGR</sequence>
<dbReference type="Proteomes" id="UP000199612">
    <property type="component" value="Unassembled WGS sequence"/>
</dbReference>
<keyword evidence="7" id="KW-1185">Reference proteome</keyword>
<feature type="transmembrane region" description="Helical" evidence="5">
    <location>
        <begin position="21"/>
        <end position="50"/>
    </location>
</feature>
<proteinExistence type="predicted"/>
<comment type="subcellular location">
    <subcellularLocation>
        <location evidence="1">Endomembrane system</location>
        <topology evidence="1">Multi-pass membrane protein</topology>
    </subcellularLocation>
</comment>
<evidence type="ECO:0000313" key="6">
    <source>
        <dbReference type="EMBL" id="SFC70305.1"/>
    </source>
</evidence>
<evidence type="ECO:0000256" key="2">
    <source>
        <dbReference type="ARBA" id="ARBA00022692"/>
    </source>
</evidence>
<dbReference type="AlphaFoldDB" id="A0A1I1LBH4"/>
<name>A0A1I1LBH4_9LACT</name>
<evidence type="ECO:0000313" key="7">
    <source>
        <dbReference type="Proteomes" id="UP000199612"/>
    </source>
</evidence>
<evidence type="ECO:0000256" key="3">
    <source>
        <dbReference type="ARBA" id="ARBA00022989"/>
    </source>
</evidence>
<feature type="transmembrane region" description="Helical" evidence="5">
    <location>
        <begin position="147"/>
        <end position="167"/>
    </location>
</feature>
<keyword evidence="2 5" id="KW-0812">Transmembrane</keyword>
<keyword evidence="4 5" id="KW-0472">Membrane</keyword>
<evidence type="ECO:0000256" key="1">
    <source>
        <dbReference type="ARBA" id="ARBA00004127"/>
    </source>
</evidence>
<gene>
    <name evidence="6" type="ORF">SAMN04488102_1207</name>
</gene>
<dbReference type="GO" id="GO:0030026">
    <property type="term" value="P:intracellular manganese ion homeostasis"/>
    <property type="evidence" value="ECO:0007669"/>
    <property type="project" value="InterPro"/>
</dbReference>
<dbReference type="PANTHER" id="PTHR31851">
    <property type="entry name" value="FE(2+)/MN(2+) TRANSPORTER PCL1"/>
    <property type="match status" value="1"/>
</dbReference>
<evidence type="ECO:0000256" key="4">
    <source>
        <dbReference type="ARBA" id="ARBA00023136"/>
    </source>
</evidence>
<dbReference type="GO" id="GO:0005384">
    <property type="term" value="F:manganese ion transmembrane transporter activity"/>
    <property type="evidence" value="ECO:0007669"/>
    <property type="project" value="InterPro"/>
</dbReference>
<dbReference type="EMBL" id="FOLT01000020">
    <property type="protein sequence ID" value="SFC70305.1"/>
    <property type="molecule type" value="Genomic_DNA"/>
</dbReference>
<dbReference type="Pfam" id="PF01988">
    <property type="entry name" value="VIT1"/>
    <property type="match status" value="1"/>
</dbReference>
<organism evidence="6 7">
    <name type="scientific">Alkalibacterium subtropicum</name>
    <dbReference type="NCBI Taxonomy" id="753702"/>
    <lineage>
        <taxon>Bacteria</taxon>
        <taxon>Bacillati</taxon>
        <taxon>Bacillota</taxon>
        <taxon>Bacilli</taxon>
        <taxon>Lactobacillales</taxon>
        <taxon>Carnobacteriaceae</taxon>
        <taxon>Alkalibacterium</taxon>
    </lineage>
</organism>
<dbReference type="GO" id="GO:0012505">
    <property type="term" value="C:endomembrane system"/>
    <property type="evidence" value="ECO:0007669"/>
    <property type="project" value="UniProtKB-SubCell"/>
</dbReference>